<dbReference type="InterPro" id="IPR013325">
    <property type="entry name" value="RNA_pol_sigma_r2"/>
</dbReference>
<sequence length="683" mass="75556">MMADDSLELLRRFESSRSESAFRDLVRLHSPLVYATALRRLNGDRAGAEDVTQEVFSLLARKASTLRSAPLPVWLHRQTCRRAANHMRTEKRRRKRELVSAQAMSDTYSSTETHESITVEVDEAMLDLPSADRELLIHRYFEERDLRTLGGRLGISEDAARKRIERALEKLAAIMKRRGVPVGGASLGGTMSGFGSSPLPHAVVSQISTRALESMAVGSGSTFTSIFKSFLCGVILTSLVGTAALLTDQSGSRPRDGQTVTLNEKSRREPPLQDPGSSTLDLISRIKRTMAGPDHAMTTLRLNALLDSVGFDEIPAFIAEANTRLTLKEQEACYLPLLKRWQDSDPQAASAFALKFASGLSSPGFGSTDMVRFLLHNWEHRDLPAFSAWLNENWDQPTMANSTFSGSVRTYFAIDISDTLLRDHSAAEAFAYLRTIPDEQAVKSCLKAMTGEEPHASAWMNMGPDQLLELYREFSRLPDSGLAARLKLKFWENLSQHEPGHVETMLASMNAREHFEATLPRIGKYSKQVSREQTPGGERMRFETVDNAAQGEADAMKAGLEAGLSRAEILQQIGTAIVMKNVDALAWLERHRGEFDADPILLAKIGDTQRNNQGLPGIPPSEGGMLSWALHLQDPELRTQLTRAGFRLMLAESPERAARFLSSPNLPEDLKAELSEIMSPSAP</sequence>
<evidence type="ECO:0000256" key="4">
    <source>
        <dbReference type="ARBA" id="ARBA00023125"/>
    </source>
</evidence>
<evidence type="ECO:0000256" key="3">
    <source>
        <dbReference type="ARBA" id="ARBA00023082"/>
    </source>
</evidence>
<dbReference type="InterPro" id="IPR036388">
    <property type="entry name" value="WH-like_DNA-bd_sf"/>
</dbReference>
<evidence type="ECO:0000313" key="9">
    <source>
        <dbReference type="EMBL" id="QJE98095.1"/>
    </source>
</evidence>
<gene>
    <name evidence="9" type="ORF">HHL09_20670</name>
</gene>
<keyword evidence="2" id="KW-0805">Transcription regulation</keyword>
<keyword evidence="10" id="KW-1185">Reference proteome</keyword>
<evidence type="ECO:0000256" key="5">
    <source>
        <dbReference type="ARBA" id="ARBA00023163"/>
    </source>
</evidence>
<dbReference type="EMBL" id="CP051774">
    <property type="protein sequence ID" value="QJE98095.1"/>
    <property type="molecule type" value="Genomic_DNA"/>
</dbReference>
<evidence type="ECO:0000259" key="8">
    <source>
        <dbReference type="Pfam" id="PF04545"/>
    </source>
</evidence>
<dbReference type="KEGG" id="luo:HHL09_20670"/>
<dbReference type="GO" id="GO:0006352">
    <property type="term" value="P:DNA-templated transcription initiation"/>
    <property type="evidence" value="ECO:0007669"/>
    <property type="project" value="InterPro"/>
</dbReference>
<dbReference type="GO" id="GO:0003677">
    <property type="term" value="F:DNA binding"/>
    <property type="evidence" value="ECO:0007669"/>
    <property type="project" value="UniProtKB-KW"/>
</dbReference>
<feature type="compositionally biased region" description="Polar residues" evidence="6">
    <location>
        <begin position="102"/>
        <end position="111"/>
    </location>
</feature>
<dbReference type="RefSeq" id="WP_169456554.1">
    <property type="nucleotide sequence ID" value="NZ_CP051774.1"/>
</dbReference>
<feature type="domain" description="RNA polymerase sigma-70 region 2" evidence="7">
    <location>
        <begin position="25"/>
        <end position="93"/>
    </location>
</feature>
<dbReference type="InterPro" id="IPR014284">
    <property type="entry name" value="RNA_pol_sigma-70_dom"/>
</dbReference>
<dbReference type="SUPFAM" id="SSF88946">
    <property type="entry name" value="Sigma2 domain of RNA polymerase sigma factors"/>
    <property type="match status" value="1"/>
</dbReference>
<organism evidence="9 10">
    <name type="scientific">Luteolibacter luteus</name>
    <dbReference type="NCBI Taxonomy" id="2728835"/>
    <lineage>
        <taxon>Bacteria</taxon>
        <taxon>Pseudomonadati</taxon>
        <taxon>Verrucomicrobiota</taxon>
        <taxon>Verrucomicrobiia</taxon>
        <taxon>Verrucomicrobiales</taxon>
        <taxon>Verrucomicrobiaceae</taxon>
        <taxon>Luteolibacter</taxon>
    </lineage>
</organism>
<feature type="region of interest" description="Disordered" evidence="6">
    <location>
        <begin position="248"/>
        <end position="277"/>
    </location>
</feature>
<name>A0A858RN07_9BACT</name>
<feature type="region of interest" description="Disordered" evidence="6">
    <location>
        <begin position="86"/>
        <end position="111"/>
    </location>
</feature>
<dbReference type="CDD" id="cd06171">
    <property type="entry name" value="Sigma70_r4"/>
    <property type="match status" value="1"/>
</dbReference>
<dbReference type="GO" id="GO:0016987">
    <property type="term" value="F:sigma factor activity"/>
    <property type="evidence" value="ECO:0007669"/>
    <property type="project" value="UniProtKB-KW"/>
</dbReference>
<dbReference type="PANTHER" id="PTHR43133">
    <property type="entry name" value="RNA POLYMERASE ECF-TYPE SIGMA FACTO"/>
    <property type="match status" value="1"/>
</dbReference>
<comment type="similarity">
    <text evidence="1">Belongs to the sigma-70 factor family. ECF subfamily.</text>
</comment>
<evidence type="ECO:0000256" key="2">
    <source>
        <dbReference type="ARBA" id="ARBA00023015"/>
    </source>
</evidence>
<feature type="compositionally biased region" description="Basic residues" evidence="6">
    <location>
        <begin position="86"/>
        <end position="96"/>
    </location>
</feature>
<dbReference type="Pfam" id="PF04545">
    <property type="entry name" value="Sigma70_r4"/>
    <property type="match status" value="1"/>
</dbReference>
<evidence type="ECO:0000256" key="6">
    <source>
        <dbReference type="SAM" id="MobiDB-lite"/>
    </source>
</evidence>
<dbReference type="InterPro" id="IPR007630">
    <property type="entry name" value="RNA_pol_sigma70_r4"/>
</dbReference>
<proteinExistence type="inferred from homology"/>
<reference evidence="9 10" key="1">
    <citation type="submission" date="2020-04" db="EMBL/GenBank/DDBJ databases">
        <title>Luteolibacter sp. G-1-1-1 isolated from soil.</title>
        <authorList>
            <person name="Dahal R.H."/>
        </authorList>
    </citation>
    <scope>NUCLEOTIDE SEQUENCE [LARGE SCALE GENOMIC DNA]</scope>
    <source>
        <strain evidence="9 10">G-1-1-1</strain>
    </source>
</reference>
<evidence type="ECO:0000259" key="7">
    <source>
        <dbReference type="Pfam" id="PF04542"/>
    </source>
</evidence>
<dbReference type="Proteomes" id="UP000501812">
    <property type="component" value="Chromosome"/>
</dbReference>
<dbReference type="PANTHER" id="PTHR43133:SF8">
    <property type="entry name" value="RNA POLYMERASE SIGMA FACTOR HI_1459-RELATED"/>
    <property type="match status" value="1"/>
</dbReference>
<dbReference type="Gene3D" id="1.10.1740.10">
    <property type="match status" value="1"/>
</dbReference>
<dbReference type="InterPro" id="IPR039425">
    <property type="entry name" value="RNA_pol_sigma-70-like"/>
</dbReference>
<dbReference type="Gene3D" id="1.10.10.10">
    <property type="entry name" value="Winged helix-like DNA-binding domain superfamily/Winged helix DNA-binding domain"/>
    <property type="match status" value="1"/>
</dbReference>
<keyword evidence="4" id="KW-0238">DNA-binding</keyword>
<keyword evidence="3" id="KW-0731">Sigma factor</keyword>
<keyword evidence="5" id="KW-0804">Transcription</keyword>
<dbReference type="NCBIfam" id="TIGR02937">
    <property type="entry name" value="sigma70-ECF"/>
    <property type="match status" value="1"/>
</dbReference>
<dbReference type="InterPro" id="IPR013324">
    <property type="entry name" value="RNA_pol_sigma_r3/r4-like"/>
</dbReference>
<evidence type="ECO:0000313" key="10">
    <source>
        <dbReference type="Proteomes" id="UP000501812"/>
    </source>
</evidence>
<feature type="compositionally biased region" description="Polar residues" evidence="6">
    <location>
        <begin position="248"/>
        <end position="263"/>
    </location>
</feature>
<evidence type="ECO:0000256" key="1">
    <source>
        <dbReference type="ARBA" id="ARBA00010641"/>
    </source>
</evidence>
<feature type="domain" description="RNA polymerase sigma-70 region 4" evidence="8">
    <location>
        <begin position="124"/>
        <end position="171"/>
    </location>
</feature>
<dbReference type="SUPFAM" id="SSF88659">
    <property type="entry name" value="Sigma3 and sigma4 domains of RNA polymerase sigma factors"/>
    <property type="match status" value="1"/>
</dbReference>
<dbReference type="Pfam" id="PF04542">
    <property type="entry name" value="Sigma70_r2"/>
    <property type="match status" value="1"/>
</dbReference>
<protein>
    <submittedName>
        <fullName evidence="9">Sigma-70 family RNA polymerase sigma factor</fullName>
    </submittedName>
</protein>
<dbReference type="InterPro" id="IPR007627">
    <property type="entry name" value="RNA_pol_sigma70_r2"/>
</dbReference>
<dbReference type="AlphaFoldDB" id="A0A858RN07"/>
<accession>A0A858RN07</accession>